<proteinExistence type="predicted"/>
<name>A0A1X2GBX0_9FUNG</name>
<evidence type="ECO:0000256" key="1">
    <source>
        <dbReference type="SAM" id="Phobius"/>
    </source>
</evidence>
<gene>
    <name evidence="2" type="ORF">DM01DRAFT_323780</name>
</gene>
<dbReference type="Proteomes" id="UP000242146">
    <property type="component" value="Unassembled WGS sequence"/>
</dbReference>
<protein>
    <submittedName>
        <fullName evidence="2">Uncharacterized protein</fullName>
    </submittedName>
</protein>
<comment type="caution">
    <text evidence="2">The sequence shown here is derived from an EMBL/GenBank/DDBJ whole genome shotgun (WGS) entry which is preliminary data.</text>
</comment>
<keyword evidence="1" id="KW-0472">Membrane</keyword>
<reference evidence="2 3" key="1">
    <citation type="submission" date="2016-07" db="EMBL/GenBank/DDBJ databases">
        <title>Pervasive Adenine N6-methylation of Active Genes in Fungi.</title>
        <authorList>
            <consortium name="DOE Joint Genome Institute"/>
            <person name="Mondo S.J."/>
            <person name="Dannebaum R.O."/>
            <person name="Kuo R.C."/>
            <person name="Labutti K."/>
            <person name="Haridas S."/>
            <person name="Kuo A."/>
            <person name="Salamov A."/>
            <person name="Ahrendt S.R."/>
            <person name="Lipzen A."/>
            <person name="Sullivan W."/>
            <person name="Andreopoulos W.B."/>
            <person name="Clum A."/>
            <person name="Lindquist E."/>
            <person name="Daum C."/>
            <person name="Ramamoorthy G.K."/>
            <person name="Gryganskyi A."/>
            <person name="Culley D."/>
            <person name="Magnuson J.K."/>
            <person name="James T.Y."/>
            <person name="O'Malley M.A."/>
            <person name="Stajich J.E."/>
            <person name="Spatafora J.W."/>
            <person name="Visel A."/>
            <person name="Grigoriev I.V."/>
        </authorList>
    </citation>
    <scope>NUCLEOTIDE SEQUENCE [LARGE SCALE GENOMIC DNA]</scope>
    <source>
        <strain evidence="2 3">NRRL 3301</strain>
    </source>
</reference>
<evidence type="ECO:0000313" key="2">
    <source>
        <dbReference type="EMBL" id="ORX50171.1"/>
    </source>
</evidence>
<feature type="transmembrane region" description="Helical" evidence="1">
    <location>
        <begin position="98"/>
        <end position="120"/>
    </location>
</feature>
<keyword evidence="1" id="KW-1133">Transmembrane helix</keyword>
<organism evidence="2 3">
    <name type="scientific">Hesseltinella vesiculosa</name>
    <dbReference type="NCBI Taxonomy" id="101127"/>
    <lineage>
        <taxon>Eukaryota</taxon>
        <taxon>Fungi</taxon>
        <taxon>Fungi incertae sedis</taxon>
        <taxon>Mucoromycota</taxon>
        <taxon>Mucoromycotina</taxon>
        <taxon>Mucoromycetes</taxon>
        <taxon>Mucorales</taxon>
        <taxon>Cunninghamellaceae</taxon>
        <taxon>Hesseltinella</taxon>
    </lineage>
</organism>
<dbReference type="AlphaFoldDB" id="A0A1X2GBX0"/>
<evidence type="ECO:0000313" key="3">
    <source>
        <dbReference type="Proteomes" id="UP000242146"/>
    </source>
</evidence>
<sequence>MGQVKHLSDDISRLQCLIDIRLQHIEDAQRDIAFFQEQMNQMELDAEVQDWRLQLSDTTLEHQLIRSRVSKLYATANLNDTLPRLQVRASTIENGMAFWHQVCSFSLGLLLVAVIGGLLISPALD</sequence>
<dbReference type="EMBL" id="MCGT01000024">
    <property type="protein sequence ID" value="ORX50171.1"/>
    <property type="molecule type" value="Genomic_DNA"/>
</dbReference>
<keyword evidence="3" id="KW-1185">Reference proteome</keyword>
<accession>A0A1X2GBX0</accession>
<keyword evidence="1" id="KW-0812">Transmembrane</keyword>
<dbReference type="OrthoDB" id="2290736at2759"/>